<protein>
    <submittedName>
        <fullName evidence="1">Str. FM013</fullName>
    </submittedName>
</protein>
<proteinExistence type="predicted"/>
<evidence type="ECO:0000313" key="2">
    <source>
        <dbReference type="Proteomes" id="UP000053732"/>
    </source>
</evidence>
<gene>
    <name evidence="1" type="ORF">PCAMFM013_S004g000334</name>
</gene>
<accession>A0A0G4P259</accession>
<dbReference type="EMBL" id="HG793137">
    <property type="protein sequence ID" value="CRL20394.1"/>
    <property type="molecule type" value="Genomic_DNA"/>
</dbReference>
<evidence type="ECO:0000313" key="1">
    <source>
        <dbReference type="EMBL" id="CRL20394.1"/>
    </source>
</evidence>
<dbReference type="Proteomes" id="UP000053732">
    <property type="component" value="Unassembled WGS sequence"/>
</dbReference>
<name>A0A0G4P259_PENC3</name>
<keyword evidence="2" id="KW-1185">Reference proteome</keyword>
<dbReference type="AlphaFoldDB" id="A0A0G4P259"/>
<sequence length="95" mass="10328">MAMRAPSSDSPALVIDSVVGSKPSKSTGGSTRLPTLLIEIANDWWSPALRSLKISSLSARTNCKKKVKLHVGNINVDCNLSPPQWVNKCQIVQWV</sequence>
<reference evidence="1 2" key="1">
    <citation type="journal article" date="2014" name="Nat. Commun.">
        <title>Multiple recent horizontal transfers of a large genomic region in cheese making fungi.</title>
        <authorList>
            <person name="Cheeseman K."/>
            <person name="Ropars J."/>
            <person name="Renault P."/>
            <person name="Dupont J."/>
            <person name="Gouzy J."/>
            <person name="Branca A."/>
            <person name="Abraham A.L."/>
            <person name="Ceppi M."/>
            <person name="Conseiller E."/>
            <person name="Debuchy R."/>
            <person name="Malagnac F."/>
            <person name="Goarin A."/>
            <person name="Silar P."/>
            <person name="Lacoste S."/>
            <person name="Sallet E."/>
            <person name="Bensimon A."/>
            <person name="Giraud T."/>
            <person name="Brygoo Y."/>
        </authorList>
    </citation>
    <scope>NUCLEOTIDE SEQUENCE [LARGE SCALE GENOMIC DNA]</scope>
    <source>
        <strain evidence="2">FM 013</strain>
    </source>
</reference>
<organism evidence="1 2">
    <name type="scientific">Penicillium camemberti (strain FM 013)</name>
    <dbReference type="NCBI Taxonomy" id="1429867"/>
    <lineage>
        <taxon>Eukaryota</taxon>
        <taxon>Fungi</taxon>
        <taxon>Dikarya</taxon>
        <taxon>Ascomycota</taxon>
        <taxon>Pezizomycotina</taxon>
        <taxon>Eurotiomycetes</taxon>
        <taxon>Eurotiomycetidae</taxon>
        <taxon>Eurotiales</taxon>
        <taxon>Aspergillaceae</taxon>
        <taxon>Penicillium</taxon>
    </lineage>
</organism>